<sequence length="69" mass="7689">MIDFEVGDPQLLADSLPAAHGLPRRPSPCRHNKVMAKLRAKSASQEGYEACCERVQKEAHRREGRTQCG</sequence>
<evidence type="ECO:0000313" key="2">
    <source>
        <dbReference type="Proteomes" id="UP000324222"/>
    </source>
</evidence>
<reference evidence="1 2" key="1">
    <citation type="submission" date="2019-05" db="EMBL/GenBank/DDBJ databases">
        <title>Another draft genome of Portunus trituberculatus and its Hox gene families provides insights of decapod evolution.</title>
        <authorList>
            <person name="Jeong J.-H."/>
            <person name="Song I."/>
            <person name="Kim S."/>
            <person name="Choi T."/>
            <person name="Kim D."/>
            <person name="Ryu S."/>
            <person name="Kim W."/>
        </authorList>
    </citation>
    <scope>NUCLEOTIDE SEQUENCE [LARGE SCALE GENOMIC DNA]</scope>
    <source>
        <tissue evidence="1">Muscle</tissue>
    </source>
</reference>
<gene>
    <name evidence="1" type="ORF">E2C01_094522</name>
</gene>
<dbReference type="EMBL" id="VSRR010117044">
    <property type="protein sequence ID" value="MPC99126.1"/>
    <property type="molecule type" value="Genomic_DNA"/>
</dbReference>
<organism evidence="1 2">
    <name type="scientific">Portunus trituberculatus</name>
    <name type="common">Swimming crab</name>
    <name type="synonym">Neptunus trituberculatus</name>
    <dbReference type="NCBI Taxonomy" id="210409"/>
    <lineage>
        <taxon>Eukaryota</taxon>
        <taxon>Metazoa</taxon>
        <taxon>Ecdysozoa</taxon>
        <taxon>Arthropoda</taxon>
        <taxon>Crustacea</taxon>
        <taxon>Multicrustacea</taxon>
        <taxon>Malacostraca</taxon>
        <taxon>Eumalacostraca</taxon>
        <taxon>Eucarida</taxon>
        <taxon>Decapoda</taxon>
        <taxon>Pleocyemata</taxon>
        <taxon>Brachyura</taxon>
        <taxon>Eubrachyura</taxon>
        <taxon>Portunoidea</taxon>
        <taxon>Portunidae</taxon>
        <taxon>Portuninae</taxon>
        <taxon>Portunus</taxon>
    </lineage>
</organism>
<accession>A0A5B7JXU4</accession>
<proteinExistence type="predicted"/>
<comment type="caution">
    <text evidence="1">The sequence shown here is derived from an EMBL/GenBank/DDBJ whole genome shotgun (WGS) entry which is preliminary data.</text>
</comment>
<dbReference type="Proteomes" id="UP000324222">
    <property type="component" value="Unassembled WGS sequence"/>
</dbReference>
<evidence type="ECO:0000313" key="1">
    <source>
        <dbReference type="EMBL" id="MPC99126.1"/>
    </source>
</evidence>
<keyword evidence="2" id="KW-1185">Reference proteome</keyword>
<name>A0A5B7JXU4_PORTR</name>
<protein>
    <submittedName>
        <fullName evidence="1">Uncharacterized protein</fullName>
    </submittedName>
</protein>
<dbReference type="AlphaFoldDB" id="A0A5B7JXU4"/>